<dbReference type="InterPro" id="IPR005320">
    <property type="entry name" value="Peptidase_S51"/>
</dbReference>
<reference evidence="5 6" key="1">
    <citation type="journal article" date="2016" name="Nat. Commun.">
        <title>Thousands of microbial genomes shed light on interconnected biogeochemical processes in an aquifer system.</title>
        <authorList>
            <person name="Anantharaman K."/>
            <person name="Brown C.T."/>
            <person name="Hug L.A."/>
            <person name="Sharon I."/>
            <person name="Castelle C.J."/>
            <person name="Probst A.J."/>
            <person name="Thomas B.C."/>
            <person name="Singh A."/>
            <person name="Wilkins M.J."/>
            <person name="Karaoz U."/>
            <person name="Brodie E.L."/>
            <person name="Williams K.H."/>
            <person name="Hubbard S.S."/>
            <person name="Banfield J.F."/>
        </authorList>
    </citation>
    <scope>NUCLEOTIDE SEQUENCE [LARGE SCALE GENOMIC DNA]</scope>
</reference>
<dbReference type="EMBL" id="MFBL01000024">
    <property type="protein sequence ID" value="OGE04832.1"/>
    <property type="molecule type" value="Genomic_DNA"/>
</dbReference>
<dbReference type="Proteomes" id="UP000178369">
    <property type="component" value="Unassembled WGS sequence"/>
</dbReference>
<dbReference type="InterPro" id="IPR029062">
    <property type="entry name" value="Class_I_gatase-like"/>
</dbReference>
<evidence type="ECO:0000256" key="3">
    <source>
        <dbReference type="ARBA" id="ARBA00022801"/>
    </source>
</evidence>
<dbReference type="PANTHER" id="PTHR20842">
    <property type="entry name" value="PROTEASE S51 ALPHA-ASPARTYL DIPEPTIDASE"/>
    <property type="match status" value="1"/>
</dbReference>
<comment type="similarity">
    <text evidence="1">Belongs to the peptidase S51 family.</text>
</comment>
<sequence>MKLLLTSNGLCNKTIANALLDLLGKTFAKTNLAFIPTAANVEEGDKRWLIDDLSNCKKLGFASIDIVDISALPKNLWLPRLKLADVLLFGGGNTFHLMYWLEKSGLAKILPSMLKTRVYVGISAGSMIAGQAISLSQSKKLYYPELKSLYQNEHGLELVNFHIRPHLNSKLFPNIRKETLEKLAKEIKGAIYAIDDQTAIKIDGSKVKVVGEGRYLVFNKT</sequence>
<gene>
    <name evidence="5" type="ORF">A3F45_01015</name>
</gene>
<name>A0A1F5HL49_9BACT</name>
<dbReference type="PANTHER" id="PTHR20842:SF0">
    <property type="entry name" value="ALPHA-ASPARTYL DIPEPTIDASE"/>
    <property type="match status" value="1"/>
</dbReference>
<evidence type="ECO:0000313" key="6">
    <source>
        <dbReference type="Proteomes" id="UP000178369"/>
    </source>
</evidence>
<organism evidence="5 6">
    <name type="scientific">Candidatus Curtissbacteria bacterium RIFCSPHIGHO2_12_FULL_41_17</name>
    <dbReference type="NCBI Taxonomy" id="1797722"/>
    <lineage>
        <taxon>Bacteria</taxon>
        <taxon>Candidatus Curtissiibacteriota</taxon>
    </lineage>
</organism>
<keyword evidence="4" id="KW-0720">Serine protease</keyword>
<evidence type="ECO:0000256" key="4">
    <source>
        <dbReference type="ARBA" id="ARBA00022825"/>
    </source>
</evidence>
<keyword evidence="3" id="KW-0378">Hydrolase</keyword>
<keyword evidence="2" id="KW-0645">Protease</keyword>
<accession>A0A1F5HL49</accession>
<comment type="caution">
    <text evidence="5">The sequence shown here is derived from an EMBL/GenBank/DDBJ whole genome shotgun (WGS) entry which is preliminary data.</text>
</comment>
<evidence type="ECO:0000256" key="2">
    <source>
        <dbReference type="ARBA" id="ARBA00022670"/>
    </source>
</evidence>
<proteinExistence type="inferred from homology"/>
<dbReference type="GO" id="GO:0008236">
    <property type="term" value="F:serine-type peptidase activity"/>
    <property type="evidence" value="ECO:0007669"/>
    <property type="project" value="UniProtKB-KW"/>
</dbReference>
<dbReference type="Pfam" id="PF03575">
    <property type="entry name" value="Peptidase_S51"/>
    <property type="match status" value="1"/>
</dbReference>
<dbReference type="Gene3D" id="3.40.50.880">
    <property type="match status" value="1"/>
</dbReference>
<dbReference type="AlphaFoldDB" id="A0A1F5HL49"/>
<evidence type="ECO:0000256" key="1">
    <source>
        <dbReference type="ARBA" id="ARBA00006534"/>
    </source>
</evidence>
<protein>
    <recommendedName>
        <fullName evidence="7">Peptidase S51</fullName>
    </recommendedName>
</protein>
<dbReference type="SUPFAM" id="SSF52317">
    <property type="entry name" value="Class I glutamine amidotransferase-like"/>
    <property type="match status" value="1"/>
</dbReference>
<evidence type="ECO:0008006" key="7">
    <source>
        <dbReference type="Google" id="ProtNLM"/>
    </source>
</evidence>
<evidence type="ECO:0000313" key="5">
    <source>
        <dbReference type="EMBL" id="OGE04832.1"/>
    </source>
</evidence>
<dbReference type="GO" id="GO:0006508">
    <property type="term" value="P:proteolysis"/>
    <property type="evidence" value="ECO:0007669"/>
    <property type="project" value="UniProtKB-KW"/>
</dbReference>